<evidence type="ECO:0000256" key="1">
    <source>
        <dbReference type="ARBA" id="ARBA00022491"/>
    </source>
</evidence>
<evidence type="ECO:0000313" key="9">
    <source>
        <dbReference type="Proteomes" id="UP000696294"/>
    </source>
</evidence>
<comment type="caution">
    <text evidence="8">The sequence shown here is derived from an EMBL/GenBank/DDBJ whole genome shotgun (WGS) entry which is preliminary data.</text>
</comment>
<dbReference type="InterPro" id="IPR039538">
    <property type="entry name" value="BetI_C"/>
</dbReference>
<evidence type="ECO:0000256" key="3">
    <source>
        <dbReference type="ARBA" id="ARBA00023125"/>
    </source>
</evidence>
<dbReference type="InterPro" id="IPR001647">
    <property type="entry name" value="HTH_TetR"/>
</dbReference>
<keyword evidence="1" id="KW-0678">Repressor</keyword>
<keyword evidence="3 5" id="KW-0238">DNA-binding</keyword>
<keyword evidence="9" id="KW-1185">Reference proteome</keyword>
<feature type="region of interest" description="Disordered" evidence="6">
    <location>
        <begin position="77"/>
        <end position="107"/>
    </location>
</feature>
<proteinExistence type="predicted"/>
<sequence>MPKQVDHDERRRELTAALLRIASTRGLQAVSMREVAAEAGVSLRVVQYYFANKQALLESGLAELGARMNRRAKQRAAAAGEPVVSKAAAGESAASKPATGERVGGEPSVDEMTARAVLAAVLGTVVPFDEQSRLDSMAWTAYYTAALTDPVLAAAGLTLPNALESFLTKRLAAAQQAGEIAPDRDPRIEVAGLLALANGLTSSVLSGQRGYEDATEIIEYHLDRLFGPADGLSRARVPSGEGSAGRISGH</sequence>
<dbReference type="SUPFAM" id="SSF48498">
    <property type="entry name" value="Tetracyclin repressor-like, C-terminal domain"/>
    <property type="match status" value="1"/>
</dbReference>
<dbReference type="InterPro" id="IPR036271">
    <property type="entry name" value="Tet_transcr_reg_TetR-rel_C_sf"/>
</dbReference>
<feature type="DNA-binding region" description="H-T-H motif" evidence="5">
    <location>
        <begin position="31"/>
        <end position="50"/>
    </location>
</feature>
<dbReference type="Pfam" id="PF00440">
    <property type="entry name" value="TetR_N"/>
    <property type="match status" value="1"/>
</dbReference>
<dbReference type="InterPro" id="IPR009057">
    <property type="entry name" value="Homeodomain-like_sf"/>
</dbReference>
<organism evidence="8 9">
    <name type="scientific">Nonomuraea composti</name>
    <dbReference type="NCBI Taxonomy" id="2720023"/>
    <lineage>
        <taxon>Bacteria</taxon>
        <taxon>Bacillati</taxon>
        <taxon>Actinomycetota</taxon>
        <taxon>Actinomycetes</taxon>
        <taxon>Streptosporangiales</taxon>
        <taxon>Streptosporangiaceae</taxon>
        <taxon>Nonomuraea</taxon>
    </lineage>
</organism>
<dbReference type="RefSeq" id="WP_168007296.1">
    <property type="nucleotide sequence ID" value="NZ_JAATEP010000002.1"/>
</dbReference>
<evidence type="ECO:0000256" key="6">
    <source>
        <dbReference type="SAM" id="MobiDB-lite"/>
    </source>
</evidence>
<dbReference type="PANTHER" id="PTHR30055:SF219">
    <property type="entry name" value="TRANSCRIPTIONAL REGULATORY PROTEIN"/>
    <property type="match status" value="1"/>
</dbReference>
<dbReference type="EMBL" id="JAATEP010000002">
    <property type="protein sequence ID" value="NJP88880.1"/>
    <property type="molecule type" value="Genomic_DNA"/>
</dbReference>
<evidence type="ECO:0000256" key="5">
    <source>
        <dbReference type="PROSITE-ProRule" id="PRU00335"/>
    </source>
</evidence>
<feature type="compositionally biased region" description="Low complexity" evidence="6">
    <location>
        <begin position="85"/>
        <end position="98"/>
    </location>
</feature>
<keyword evidence="2" id="KW-0805">Transcription regulation</keyword>
<name>A0ABX1AX29_9ACTN</name>
<evidence type="ECO:0000256" key="2">
    <source>
        <dbReference type="ARBA" id="ARBA00023015"/>
    </source>
</evidence>
<dbReference type="Gene3D" id="1.10.357.10">
    <property type="entry name" value="Tetracycline Repressor, domain 2"/>
    <property type="match status" value="2"/>
</dbReference>
<evidence type="ECO:0000313" key="8">
    <source>
        <dbReference type="EMBL" id="NJP88880.1"/>
    </source>
</evidence>
<feature type="domain" description="HTH tetR-type" evidence="7">
    <location>
        <begin position="8"/>
        <end position="68"/>
    </location>
</feature>
<keyword evidence="4" id="KW-0804">Transcription</keyword>
<dbReference type="SUPFAM" id="SSF46689">
    <property type="entry name" value="Homeodomain-like"/>
    <property type="match status" value="1"/>
</dbReference>
<dbReference type="InterPro" id="IPR050109">
    <property type="entry name" value="HTH-type_TetR-like_transc_reg"/>
</dbReference>
<accession>A0ABX1AX29</accession>
<gene>
    <name evidence="8" type="ORF">HCN51_05310</name>
</gene>
<dbReference type="Pfam" id="PF13977">
    <property type="entry name" value="TetR_C_6"/>
    <property type="match status" value="1"/>
</dbReference>
<dbReference type="PROSITE" id="PS50977">
    <property type="entry name" value="HTH_TETR_2"/>
    <property type="match status" value="1"/>
</dbReference>
<protein>
    <submittedName>
        <fullName evidence="8">TetR/AcrR family transcriptional regulator</fullName>
    </submittedName>
</protein>
<dbReference type="Proteomes" id="UP000696294">
    <property type="component" value="Unassembled WGS sequence"/>
</dbReference>
<dbReference type="PANTHER" id="PTHR30055">
    <property type="entry name" value="HTH-TYPE TRANSCRIPTIONAL REGULATOR RUTR"/>
    <property type="match status" value="1"/>
</dbReference>
<reference evidence="8 9" key="1">
    <citation type="submission" date="2020-03" db="EMBL/GenBank/DDBJ databases">
        <title>WGS of actinomycetes isolated from Thailand.</title>
        <authorList>
            <person name="Thawai C."/>
        </authorList>
    </citation>
    <scope>NUCLEOTIDE SEQUENCE [LARGE SCALE GENOMIC DNA]</scope>
    <source>
        <strain evidence="8 9">FMUSA5-5</strain>
    </source>
</reference>
<evidence type="ECO:0000259" key="7">
    <source>
        <dbReference type="PROSITE" id="PS50977"/>
    </source>
</evidence>
<evidence type="ECO:0000256" key="4">
    <source>
        <dbReference type="ARBA" id="ARBA00023163"/>
    </source>
</evidence>